<dbReference type="KEGG" id="sle:sle_36960"/>
<keyword evidence="2" id="KW-1133">Transmembrane helix</keyword>
<dbReference type="Proteomes" id="UP000035016">
    <property type="component" value="Chromosome Chromosome"/>
</dbReference>
<dbReference type="EMBL" id="LN831790">
    <property type="protein sequence ID" value="CQR63156.1"/>
    <property type="molecule type" value="Genomic_DNA"/>
</dbReference>
<dbReference type="AlphaFoldDB" id="A0A0F7W2A4"/>
<feature type="transmembrane region" description="Helical" evidence="2">
    <location>
        <begin position="47"/>
        <end position="70"/>
    </location>
</feature>
<evidence type="ECO:0000256" key="2">
    <source>
        <dbReference type="SAM" id="Phobius"/>
    </source>
</evidence>
<evidence type="ECO:0000313" key="3">
    <source>
        <dbReference type="EMBL" id="CQR63156.1"/>
    </source>
</evidence>
<protein>
    <submittedName>
        <fullName evidence="3">Uncharacterized protein</fullName>
    </submittedName>
</protein>
<gene>
    <name evidence="3" type="primary">sle_36960</name>
</gene>
<accession>A0A0F7W2A4</accession>
<evidence type="ECO:0000313" key="4">
    <source>
        <dbReference type="Proteomes" id="UP000035016"/>
    </source>
</evidence>
<feature type="region of interest" description="Disordered" evidence="1">
    <location>
        <begin position="109"/>
        <end position="171"/>
    </location>
</feature>
<sequence>MPPWVRGRHVSVHPYDDGHTVAGWTGCGIASAGAAVTGLGVCRASAVWVAAGLGIAVVALLVTWILHLAGWGKGPGRRPKEEWSWRVRDLGARDGHAGCLGCRLAGRGGRRAGRGGRRATAEAGDGARTARVVRPAGAVDGDGVHPAGEVPERGGSAVPAGRAKSAADSGS</sequence>
<dbReference type="NCBIfam" id="NF041681">
    <property type="entry name" value="HGxxPAAW"/>
    <property type="match status" value="1"/>
</dbReference>
<proteinExistence type="predicted"/>
<reference evidence="3 4" key="1">
    <citation type="submission" date="2015-02" db="EMBL/GenBank/DDBJ databases">
        <authorList>
            <person name="Gomez-Escribano P.J."/>
        </authorList>
    </citation>
    <scope>NUCLEOTIDE SEQUENCE [LARGE SCALE GENOMIC DNA]</scope>
    <source>
        <strain evidence="4">C34 (DSM 42122 / NRRL B-24963)</strain>
    </source>
</reference>
<organism evidence="3 4">
    <name type="scientific">Streptomyces leeuwenhoekii</name>
    <dbReference type="NCBI Taxonomy" id="1437453"/>
    <lineage>
        <taxon>Bacteria</taxon>
        <taxon>Bacillati</taxon>
        <taxon>Actinomycetota</taxon>
        <taxon>Actinomycetes</taxon>
        <taxon>Kitasatosporales</taxon>
        <taxon>Streptomycetaceae</taxon>
        <taxon>Streptomyces</taxon>
    </lineage>
</organism>
<evidence type="ECO:0000256" key="1">
    <source>
        <dbReference type="SAM" id="MobiDB-lite"/>
    </source>
</evidence>
<feature type="compositionally biased region" description="Low complexity" evidence="1">
    <location>
        <begin position="121"/>
        <end position="130"/>
    </location>
</feature>
<name>A0A0F7W2A4_STRLW</name>
<keyword evidence="2" id="KW-0472">Membrane</keyword>
<feature type="transmembrane region" description="Helical" evidence="2">
    <location>
        <begin position="21"/>
        <end position="41"/>
    </location>
</feature>
<keyword evidence="2" id="KW-0812">Transmembrane</keyword>